<dbReference type="AlphaFoldDB" id="A0A834XFA1"/>
<dbReference type="EMBL" id="JAAIUW010000002">
    <property type="protein sequence ID" value="KAF7842188.1"/>
    <property type="molecule type" value="Genomic_DNA"/>
</dbReference>
<organism evidence="1 2">
    <name type="scientific">Senna tora</name>
    <dbReference type="NCBI Taxonomy" id="362788"/>
    <lineage>
        <taxon>Eukaryota</taxon>
        <taxon>Viridiplantae</taxon>
        <taxon>Streptophyta</taxon>
        <taxon>Embryophyta</taxon>
        <taxon>Tracheophyta</taxon>
        <taxon>Spermatophyta</taxon>
        <taxon>Magnoliopsida</taxon>
        <taxon>eudicotyledons</taxon>
        <taxon>Gunneridae</taxon>
        <taxon>Pentapetalae</taxon>
        <taxon>rosids</taxon>
        <taxon>fabids</taxon>
        <taxon>Fabales</taxon>
        <taxon>Fabaceae</taxon>
        <taxon>Caesalpinioideae</taxon>
        <taxon>Cassia clade</taxon>
        <taxon>Senna</taxon>
    </lineage>
</organism>
<gene>
    <name evidence="1" type="ORF">G2W53_004486</name>
</gene>
<proteinExistence type="predicted"/>
<reference evidence="1" key="1">
    <citation type="submission" date="2020-09" db="EMBL/GenBank/DDBJ databases">
        <title>Genome-Enabled Discovery of Anthraquinone Biosynthesis in Senna tora.</title>
        <authorList>
            <person name="Kang S.-H."/>
            <person name="Pandey R.P."/>
            <person name="Lee C.-M."/>
            <person name="Sim J.-S."/>
            <person name="Jeong J.-T."/>
            <person name="Choi B.-S."/>
            <person name="Jung M."/>
            <person name="Ginzburg D."/>
            <person name="Zhao K."/>
            <person name="Won S.Y."/>
            <person name="Oh T.-J."/>
            <person name="Yu Y."/>
            <person name="Kim N.-H."/>
            <person name="Lee O.R."/>
            <person name="Lee T.-H."/>
            <person name="Bashyal P."/>
            <person name="Kim T.-S."/>
            <person name="Lee W.-H."/>
            <person name="Kawkins C."/>
            <person name="Kim C.-K."/>
            <person name="Kim J.S."/>
            <person name="Ahn B.O."/>
            <person name="Rhee S.Y."/>
            <person name="Sohng J.K."/>
        </authorList>
    </citation>
    <scope>NUCLEOTIDE SEQUENCE</scope>
    <source>
        <tissue evidence="1">Leaf</tissue>
    </source>
</reference>
<accession>A0A834XFA1</accession>
<sequence>MPKCMRIAPRAHEDRALSARRRALTHIQKNLCKEIYLSLCVCVYIFGKKIYRRQKLHPGVKGERLCVGKRRARSAPFSASLKPAPLEVQEALD</sequence>
<keyword evidence="2" id="KW-1185">Reference proteome</keyword>
<dbReference type="Proteomes" id="UP000634136">
    <property type="component" value="Unassembled WGS sequence"/>
</dbReference>
<comment type="caution">
    <text evidence="1">The sequence shown here is derived from an EMBL/GenBank/DDBJ whole genome shotgun (WGS) entry which is preliminary data.</text>
</comment>
<name>A0A834XFA1_9FABA</name>
<evidence type="ECO:0000313" key="2">
    <source>
        <dbReference type="Proteomes" id="UP000634136"/>
    </source>
</evidence>
<protein>
    <submittedName>
        <fullName evidence="1">Uncharacterized protein</fullName>
    </submittedName>
</protein>
<evidence type="ECO:0000313" key="1">
    <source>
        <dbReference type="EMBL" id="KAF7842188.1"/>
    </source>
</evidence>